<organism evidence="2 3">
    <name type="scientific">Penicillium subrubescens</name>
    <dbReference type="NCBI Taxonomy" id="1316194"/>
    <lineage>
        <taxon>Eukaryota</taxon>
        <taxon>Fungi</taxon>
        <taxon>Dikarya</taxon>
        <taxon>Ascomycota</taxon>
        <taxon>Pezizomycotina</taxon>
        <taxon>Eurotiomycetes</taxon>
        <taxon>Eurotiomycetidae</taxon>
        <taxon>Eurotiales</taxon>
        <taxon>Aspergillaceae</taxon>
        <taxon>Penicillium</taxon>
    </lineage>
</organism>
<reference evidence="2 3" key="1">
    <citation type="submission" date="2016-10" db="EMBL/GenBank/DDBJ databases">
        <title>Genome sequence of the ascomycete fungus Penicillium subrubescens.</title>
        <authorList>
            <person name="De Vries R.P."/>
            <person name="Peng M."/>
            <person name="Dilokpimol A."/>
            <person name="Hilden K."/>
            <person name="Makela M.R."/>
            <person name="Grigoriev I."/>
            <person name="Riley R."/>
            <person name="Granchi Z."/>
        </authorList>
    </citation>
    <scope>NUCLEOTIDE SEQUENCE [LARGE SCALE GENOMIC DNA]</scope>
    <source>
        <strain evidence="2 3">CBS 132785</strain>
    </source>
</reference>
<evidence type="ECO:0000313" key="3">
    <source>
        <dbReference type="Proteomes" id="UP000186955"/>
    </source>
</evidence>
<protein>
    <submittedName>
        <fullName evidence="2">Uncharacterized protein</fullName>
    </submittedName>
</protein>
<keyword evidence="3" id="KW-1185">Reference proteome</keyword>
<dbReference type="Proteomes" id="UP000186955">
    <property type="component" value="Unassembled WGS sequence"/>
</dbReference>
<comment type="caution">
    <text evidence="2">The sequence shown here is derived from an EMBL/GenBank/DDBJ whole genome shotgun (WGS) entry which is preliminary data.</text>
</comment>
<dbReference type="AlphaFoldDB" id="A0A1Q5TIJ1"/>
<feature type="compositionally biased region" description="Polar residues" evidence="1">
    <location>
        <begin position="25"/>
        <end position="35"/>
    </location>
</feature>
<accession>A0A1Q5TIJ1</accession>
<proteinExistence type="predicted"/>
<feature type="region of interest" description="Disordered" evidence="1">
    <location>
        <begin position="18"/>
        <end position="42"/>
    </location>
</feature>
<evidence type="ECO:0000313" key="2">
    <source>
        <dbReference type="EMBL" id="OKP00034.1"/>
    </source>
</evidence>
<sequence>MNFVNLLLKVTLKVTSQGPAKPSLSALSISGQRSFSRPPAPPMSRYHGGCPFTFCFLLDPEENPEKPHKVSPDRLRELRDDLLSSPDFIRARLP</sequence>
<gene>
    <name evidence="2" type="ORF">PENSUB_8232</name>
</gene>
<name>A0A1Q5TIJ1_9EURO</name>
<evidence type="ECO:0000256" key="1">
    <source>
        <dbReference type="SAM" id="MobiDB-lite"/>
    </source>
</evidence>
<dbReference type="EMBL" id="MNBE01000653">
    <property type="protein sequence ID" value="OKP00034.1"/>
    <property type="molecule type" value="Genomic_DNA"/>
</dbReference>